<dbReference type="GO" id="GO:0048038">
    <property type="term" value="F:quinone binding"/>
    <property type="evidence" value="ECO:0007669"/>
    <property type="project" value="TreeGrafter"/>
</dbReference>
<evidence type="ECO:0000256" key="2">
    <source>
        <dbReference type="ARBA" id="ARBA00023002"/>
    </source>
</evidence>
<organism evidence="4 5">
    <name type="scientific">Trichocladium antarcticum</name>
    <dbReference type="NCBI Taxonomy" id="1450529"/>
    <lineage>
        <taxon>Eukaryota</taxon>
        <taxon>Fungi</taxon>
        <taxon>Dikarya</taxon>
        <taxon>Ascomycota</taxon>
        <taxon>Pezizomycotina</taxon>
        <taxon>Sordariomycetes</taxon>
        <taxon>Sordariomycetidae</taxon>
        <taxon>Sordariales</taxon>
        <taxon>Chaetomiaceae</taxon>
        <taxon>Trichocladium</taxon>
    </lineage>
</organism>
<evidence type="ECO:0000313" key="4">
    <source>
        <dbReference type="EMBL" id="KAK4133210.1"/>
    </source>
</evidence>
<dbReference type="Pfam" id="PF00106">
    <property type="entry name" value="adh_short"/>
    <property type="match status" value="1"/>
</dbReference>
<dbReference type="FunFam" id="3.40.50.720:FF:000173">
    <property type="entry name" value="3-oxoacyl-[acyl-carrier protein] reductase"/>
    <property type="match status" value="1"/>
</dbReference>
<comment type="caution">
    <text evidence="4">The sequence shown here is derived from an EMBL/GenBank/DDBJ whole genome shotgun (WGS) entry which is preliminary data.</text>
</comment>
<evidence type="ECO:0000313" key="5">
    <source>
        <dbReference type="Proteomes" id="UP001304895"/>
    </source>
</evidence>
<evidence type="ECO:0000256" key="3">
    <source>
        <dbReference type="RuleBase" id="RU000363"/>
    </source>
</evidence>
<proteinExistence type="inferred from homology"/>
<gene>
    <name evidence="4" type="ORF">BT67DRAFT_443133</name>
</gene>
<reference evidence="4" key="2">
    <citation type="submission" date="2023-05" db="EMBL/GenBank/DDBJ databases">
        <authorList>
            <consortium name="Lawrence Berkeley National Laboratory"/>
            <person name="Steindorff A."/>
            <person name="Hensen N."/>
            <person name="Bonometti L."/>
            <person name="Westerberg I."/>
            <person name="Brannstrom I.O."/>
            <person name="Guillou S."/>
            <person name="Cros-Aarteil S."/>
            <person name="Calhoun S."/>
            <person name="Haridas S."/>
            <person name="Kuo A."/>
            <person name="Mondo S."/>
            <person name="Pangilinan J."/>
            <person name="Riley R."/>
            <person name="Labutti K."/>
            <person name="Andreopoulos B."/>
            <person name="Lipzen A."/>
            <person name="Chen C."/>
            <person name="Yanf M."/>
            <person name="Daum C."/>
            <person name="Ng V."/>
            <person name="Clum A."/>
            <person name="Ohm R."/>
            <person name="Martin F."/>
            <person name="Silar P."/>
            <person name="Natvig D."/>
            <person name="Lalanne C."/>
            <person name="Gautier V."/>
            <person name="Ament-Velasquez S.L."/>
            <person name="Kruys A."/>
            <person name="Hutchinson M.I."/>
            <person name="Powell A.J."/>
            <person name="Barry K."/>
            <person name="Miller A.N."/>
            <person name="Grigoriev I.V."/>
            <person name="Debuchy R."/>
            <person name="Gladieux P."/>
            <person name="Thoren M.H."/>
            <person name="Johannesson H."/>
        </authorList>
    </citation>
    <scope>NUCLEOTIDE SEQUENCE</scope>
    <source>
        <strain evidence="4">CBS 123565</strain>
    </source>
</reference>
<keyword evidence="2" id="KW-0560">Oxidoreductase</keyword>
<dbReference type="InterPro" id="IPR036291">
    <property type="entry name" value="NAD(P)-bd_dom_sf"/>
</dbReference>
<dbReference type="GO" id="GO:0016616">
    <property type="term" value="F:oxidoreductase activity, acting on the CH-OH group of donors, NAD or NADP as acceptor"/>
    <property type="evidence" value="ECO:0007669"/>
    <property type="project" value="TreeGrafter"/>
</dbReference>
<keyword evidence="5" id="KW-1185">Reference proteome</keyword>
<dbReference type="PRINTS" id="PR00080">
    <property type="entry name" value="SDRFAMILY"/>
</dbReference>
<name>A0AAN6UI81_9PEZI</name>
<sequence>MSFPSLAGKTVAVTGATGGIGFAMASRFAQEGASVILGGRNESKLKDALHKIQAVKPWPKLGTPPQHHALHIDVRQLSGWNNLVDRHQIDVLVNCAGESQKSLLVRIGEPAVENMIQCNLLSAIWGCRAVGKQMIPRREGCIINVSSLLAHRAAIGTSIYAATKAGQLGLTTALSQELGTYGIRVNAIVPGYIETDMTQGLRKDDLTAKIPLKRFGTADEVADAAAFLAKNAYANNCILNLDGGLSAV</sequence>
<dbReference type="SUPFAM" id="SSF51735">
    <property type="entry name" value="NAD(P)-binding Rossmann-fold domains"/>
    <property type="match status" value="1"/>
</dbReference>
<dbReference type="PANTHER" id="PTHR42760:SF133">
    <property type="entry name" value="3-OXOACYL-[ACYL-CARRIER-PROTEIN] REDUCTASE"/>
    <property type="match status" value="1"/>
</dbReference>
<dbReference type="EMBL" id="MU853413">
    <property type="protein sequence ID" value="KAK4133210.1"/>
    <property type="molecule type" value="Genomic_DNA"/>
</dbReference>
<dbReference type="AlphaFoldDB" id="A0AAN6UI81"/>
<protein>
    <submittedName>
        <fullName evidence="4">NAD(P)-binding protein</fullName>
    </submittedName>
</protein>
<evidence type="ECO:0000256" key="1">
    <source>
        <dbReference type="ARBA" id="ARBA00006484"/>
    </source>
</evidence>
<dbReference type="PANTHER" id="PTHR42760">
    <property type="entry name" value="SHORT-CHAIN DEHYDROGENASES/REDUCTASES FAMILY MEMBER"/>
    <property type="match status" value="1"/>
</dbReference>
<accession>A0AAN6UI81</accession>
<dbReference type="PRINTS" id="PR00081">
    <property type="entry name" value="GDHRDH"/>
</dbReference>
<dbReference type="InterPro" id="IPR002347">
    <property type="entry name" value="SDR_fam"/>
</dbReference>
<reference evidence="4" key="1">
    <citation type="journal article" date="2023" name="Mol. Phylogenet. Evol.">
        <title>Genome-scale phylogeny and comparative genomics of the fungal order Sordariales.</title>
        <authorList>
            <person name="Hensen N."/>
            <person name="Bonometti L."/>
            <person name="Westerberg I."/>
            <person name="Brannstrom I.O."/>
            <person name="Guillou S."/>
            <person name="Cros-Aarteil S."/>
            <person name="Calhoun S."/>
            <person name="Haridas S."/>
            <person name="Kuo A."/>
            <person name="Mondo S."/>
            <person name="Pangilinan J."/>
            <person name="Riley R."/>
            <person name="LaButti K."/>
            <person name="Andreopoulos B."/>
            <person name="Lipzen A."/>
            <person name="Chen C."/>
            <person name="Yan M."/>
            <person name="Daum C."/>
            <person name="Ng V."/>
            <person name="Clum A."/>
            <person name="Steindorff A."/>
            <person name="Ohm R.A."/>
            <person name="Martin F."/>
            <person name="Silar P."/>
            <person name="Natvig D.O."/>
            <person name="Lalanne C."/>
            <person name="Gautier V."/>
            <person name="Ament-Velasquez S.L."/>
            <person name="Kruys A."/>
            <person name="Hutchinson M.I."/>
            <person name="Powell A.J."/>
            <person name="Barry K."/>
            <person name="Miller A.N."/>
            <person name="Grigoriev I.V."/>
            <person name="Debuchy R."/>
            <person name="Gladieux P."/>
            <person name="Hiltunen Thoren M."/>
            <person name="Johannesson H."/>
        </authorList>
    </citation>
    <scope>NUCLEOTIDE SEQUENCE</scope>
    <source>
        <strain evidence="4">CBS 123565</strain>
    </source>
</reference>
<dbReference type="Proteomes" id="UP001304895">
    <property type="component" value="Unassembled WGS sequence"/>
</dbReference>
<dbReference type="Gene3D" id="3.40.50.720">
    <property type="entry name" value="NAD(P)-binding Rossmann-like Domain"/>
    <property type="match status" value="1"/>
</dbReference>
<dbReference type="GO" id="GO:0006633">
    <property type="term" value="P:fatty acid biosynthetic process"/>
    <property type="evidence" value="ECO:0007669"/>
    <property type="project" value="TreeGrafter"/>
</dbReference>
<comment type="similarity">
    <text evidence="1 3">Belongs to the short-chain dehydrogenases/reductases (SDR) family.</text>
</comment>